<evidence type="ECO:0000259" key="1">
    <source>
        <dbReference type="PROSITE" id="PS50994"/>
    </source>
</evidence>
<dbReference type="Gene3D" id="3.30.420.10">
    <property type="entry name" value="Ribonuclease H-like superfamily/Ribonuclease H"/>
    <property type="match status" value="1"/>
</dbReference>
<proteinExistence type="predicted"/>
<organism evidence="2 3">
    <name type="scientific">Araneus ventricosus</name>
    <name type="common">Orbweaver spider</name>
    <name type="synonym">Epeira ventricosa</name>
    <dbReference type="NCBI Taxonomy" id="182803"/>
    <lineage>
        <taxon>Eukaryota</taxon>
        <taxon>Metazoa</taxon>
        <taxon>Ecdysozoa</taxon>
        <taxon>Arthropoda</taxon>
        <taxon>Chelicerata</taxon>
        <taxon>Arachnida</taxon>
        <taxon>Araneae</taxon>
        <taxon>Araneomorphae</taxon>
        <taxon>Entelegynae</taxon>
        <taxon>Araneoidea</taxon>
        <taxon>Araneidae</taxon>
        <taxon>Araneus</taxon>
    </lineage>
</organism>
<comment type="caution">
    <text evidence="2">The sequence shown here is derived from an EMBL/GenBank/DDBJ whole genome shotgun (WGS) entry which is preliminary data.</text>
</comment>
<dbReference type="PANTHER" id="PTHR42648">
    <property type="entry name" value="TRANSPOSASE, PUTATIVE-RELATED"/>
    <property type="match status" value="1"/>
</dbReference>
<dbReference type="EMBL" id="BGPR01043308">
    <property type="protein sequence ID" value="GBO19890.1"/>
    <property type="molecule type" value="Genomic_DNA"/>
</dbReference>
<keyword evidence="3" id="KW-1185">Reference proteome</keyword>
<dbReference type="InterPro" id="IPR039537">
    <property type="entry name" value="Retrotran_Ty1/copia-like"/>
</dbReference>
<dbReference type="InterPro" id="IPR001584">
    <property type="entry name" value="Integrase_cat-core"/>
</dbReference>
<evidence type="ECO:0000313" key="2">
    <source>
        <dbReference type="EMBL" id="GBO19890.1"/>
    </source>
</evidence>
<dbReference type="GO" id="GO:0015074">
    <property type="term" value="P:DNA integration"/>
    <property type="evidence" value="ECO:0007669"/>
    <property type="project" value="InterPro"/>
</dbReference>
<dbReference type="OrthoDB" id="413361at2759"/>
<gene>
    <name evidence="2" type="ORF">AVEN_240190_1</name>
</gene>
<dbReference type="AlphaFoldDB" id="A0A4Y2V869"/>
<dbReference type="PROSITE" id="PS50994">
    <property type="entry name" value="INTEGRASE"/>
    <property type="match status" value="1"/>
</dbReference>
<reference evidence="2 3" key="1">
    <citation type="journal article" date="2019" name="Sci. Rep.">
        <title>Orb-weaving spider Araneus ventricosus genome elucidates the spidroin gene catalogue.</title>
        <authorList>
            <person name="Kono N."/>
            <person name="Nakamura H."/>
            <person name="Ohtoshi R."/>
            <person name="Moran D.A.P."/>
            <person name="Shinohara A."/>
            <person name="Yoshida Y."/>
            <person name="Fujiwara M."/>
            <person name="Mori M."/>
            <person name="Tomita M."/>
            <person name="Arakawa K."/>
        </authorList>
    </citation>
    <scope>NUCLEOTIDE SEQUENCE [LARGE SCALE GENOMIC DNA]</scope>
</reference>
<dbReference type="PANTHER" id="PTHR42648:SF24">
    <property type="entry name" value="INTEGRASE CATALYTIC DOMAIN-CONTAINING PROTEIN"/>
    <property type="match status" value="1"/>
</dbReference>
<dbReference type="GO" id="GO:0003676">
    <property type="term" value="F:nucleic acid binding"/>
    <property type="evidence" value="ECO:0007669"/>
    <property type="project" value="InterPro"/>
</dbReference>
<name>A0A4Y2V869_ARAVE</name>
<feature type="domain" description="Integrase catalytic" evidence="1">
    <location>
        <begin position="13"/>
        <end position="132"/>
    </location>
</feature>
<dbReference type="InterPro" id="IPR036397">
    <property type="entry name" value="RNaseH_sf"/>
</dbReference>
<dbReference type="Proteomes" id="UP000499080">
    <property type="component" value="Unassembled WGS sequence"/>
</dbReference>
<evidence type="ECO:0000313" key="3">
    <source>
        <dbReference type="Proteomes" id="UP000499080"/>
    </source>
</evidence>
<dbReference type="InterPro" id="IPR012337">
    <property type="entry name" value="RNaseH-like_sf"/>
</dbReference>
<accession>A0A4Y2V869</accession>
<dbReference type="SUPFAM" id="SSF53098">
    <property type="entry name" value="Ribonuclease H-like"/>
    <property type="match status" value="1"/>
</dbReference>
<sequence>MCGKQHRETFGTNKNRPTVAGEQINADVCGPMQEISLGGVRHYVCFKDDFIKFRRVFFKRKKSEVVNCLKTCISESEVAGHRIKELLSDGGTEFNNSEVKVLLASKGISNRISMPYTLEKNGATERENRTLV</sequence>
<protein>
    <recommendedName>
        <fullName evidence="1">Integrase catalytic domain-containing protein</fullName>
    </recommendedName>
</protein>